<reference evidence="3" key="1">
    <citation type="submission" date="2025-08" db="UniProtKB">
        <authorList>
            <consortium name="Ensembl"/>
        </authorList>
    </citation>
    <scope>IDENTIFICATION</scope>
</reference>
<evidence type="ECO:0000313" key="4">
    <source>
        <dbReference type="Proteomes" id="UP000694621"/>
    </source>
</evidence>
<feature type="domain" description="CCHC-type" evidence="2">
    <location>
        <begin position="107"/>
        <end position="123"/>
    </location>
</feature>
<dbReference type="GO" id="GO:0008270">
    <property type="term" value="F:zinc ion binding"/>
    <property type="evidence" value="ECO:0007669"/>
    <property type="project" value="UniProtKB-KW"/>
</dbReference>
<dbReference type="InterPro" id="IPR001878">
    <property type="entry name" value="Znf_CCHC"/>
</dbReference>
<dbReference type="SMART" id="SM00343">
    <property type="entry name" value="ZnF_C2HC"/>
    <property type="match status" value="3"/>
</dbReference>
<keyword evidence="1" id="KW-0863">Zinc-finger</keyword>
<dbReference type="Proteomes" id="UP000694621">
    <property type="component" value="Unplaced"/>
</dbReference>
<dbReference type="PANTHER" id="PTHR22639:SF3">
    <property type="entry name" value="ZINC FINGER CCHC DOMAIN-CONTAINING PROTEIN 3"/>
    <property type="match status" value="1"/>
</dbReference>
<dbReference type="PROSITE" id="PS50158">
    <property type="entry name" value="ZF_CCHC"/>
    <property type="match status" value="1"/>
</dbReference>
<dbReference type="InterPro" id="IPR057811">
    <property type="entry name" value="RBD_ZCCHC3_2nd"/>
</dbReference>
<sequence>FSKWLSEAVRRALDLLDIFDADVEQYLKRFCEILRPAHKLVDQFGLWYGVRRYKVKLEKDREGNAVHIPNSISVGPYNGRISYQGQLQRCFICSSKEHQVKDCNAVRCWKCGELGHKGKECTNEELCNLCSQRSHSYFKCPQSYSSRAQVSGAKLNTDITEGVWLGNDVHPTIDFNLKKEIQIVGPFYLG</sequence>
<dbReference type="AlphaFoldDB" id="A0A8B9HW21"/>
<dbReference type="PANTHER" id="PTHR22639">
    <property type="entry name" value="GAG-RELATED PROTEIN"/>
    <property type="match status" value="1"/>
</dbReference>
<dbReference type="GO" id="GO:0002218">
    <property type="term" value="P:activation of innate immune response"/>
    <property type="evidence" value="ECO:0007669"/>
    <property type="project" value="InterPro"/>
</dbReference>
<evidence type="ECO:0000259" key="2">
    <source>
        <dbReference type="PROSITE" id="PS50158"/>
    </source>
</evidence>
<dbReference type="SUPFAM" id="SSF57756">
    <property type="entry name" value="Retrovirus zinc finger-like domains"/>
    <property type="match status" value="1"/>
</dbReference>
<keyword evidence="1" id="KW-0862">Zinc</keyword>
<evidence type="ECO:0000313" key="3">
    <source>
        <dbReference type="Ensembl" id="ENSAMXP00005019108.1"/>
    </source>
</evidence>
<keyword evidence="1" id="KW-0479">Metal-binding</keyword>
<dbReference type="GO" id="GO:0003690">
    <property type="term" value="F:double-stranded DNA binding"/>
    <property type="evidence" value="ECO:0007669"/>
    <property type="project" value="InterPro"/>
</dbReference>
<dbReference type="Pfam" id="PF00098">
    <property type="entry name" value="zf-CCHC"/>
    <property type="match status" value="1"/>
</dbReference>
<dbReference type="InterPro" id="IPR036875">
    <property type="entry name" value="Znf_CCHC_sf"/>
</dbReference>
<dbReference type="Ensembl" id="ENSAMXT00005021120.1">
    <property type="protein sequence ID" value="ENSAMXP00005019108.1"/>
    <property type="gene ID" value="ENSAMXG00005009935.1"/>
</dbReference>
<name>A0A8B9HW21_ASTMX</name>
<dbReference type="Pfam" id="PF23058">
    <property type="entry name" value="RBD_ZCCHC3_2nd"/>
    <property type="match status" value="1"/>
</dbReference>
<dbReference type="Gene3D" id="4.10.60.10">
    <property type="entry name" value="Zinc finger, CCHC-type"/>
    <property type="match status" value="1"/>
</dbReference>
<protein>
    <recommendedName>
        <fullName evidence="2">CCHC-type domain-containing protein</fullName>
    </recommendedName>
</protein>
<accession>A0A8B9HW21</accession>
<dbReference type="GO" id="GO:0003723">
    <property type="term" value="F:RNA binding"/>
    <property type="evidence" value="ECO:0007669"/>
    <property type="project" value="InterPro"/>
</dbReference>
<proteinExistence type="predicted"/>
<evidence type="ECO:0000256" key="1">
    <source>
        <dbReference type="PROSITE-ProRule" id="PRU00047"/>
    </source>
</evidence>
<organism evidence="3 4">
    <name type="scientific">Astyanax mexicanus</name>
    <name type="common">Blind cave fish</name>
    <name type="synonym">Astyanax fasciatus mexicanus</name>
    <dbReference type="NCBI Taxonomy" id="7994"/>
    <lineage>
        <taxon>Eukaryota</taxon>
        <taxon>Metazoa</taxon>
        <taxon>Chordata</taxon>
        <taxon>Craniata</taxon>
        <taxon>Vertebrata</taxon>
        <taxon>Euteleostomi</taxon>
        <taxon>Actinopterygii</taxon>
        <taxon>Neopterygii</taxon>
        <taxon>Teleostei</taxon>
        <taxon>Ostariophysi</taxon>
        <taxon>Characiformes</taxon>
        <taxon>Characoidei</taxon>
        <taxon>Acestrorhamphidae</taxon>
        <taxon>Acestrorhamphinae</taxon>
        <taxon>Astyanax</taxon>
    </lineage>
</organism>
<dbReference type="InterPro" id="IPR042509">
    <property type="entry name" value="ZCCHC3"/>
</dbReference>